<dbReference type="InterPro" id="IPR050090">
    <property type="entry name" value="Tyrosine_recombinase_XerCD"/>
</dbReference>
<evidence type="ECO:0000256" key="1">
    <source>
        <dbReference type="ARBA" id="ARBA00008857"/>
    </source>
</evidence>
<feature type="region of interest" description="Disordered" evidence="4">
    <location>
        <begin position="423"/>
        <end position="454"/>
    </location>
</feature>
<dbReference type="Pfam" id="PF00589">
    <property type="entry name" value="Phage_integrase"/>
    <property type="match status" value="1"/>
</dbReference>
<sequence>MAAVRKQVSKSGKITTYRVEWREGGRRGGKRDSETCDDKTIAEDFAARVRLAGHRRPEGYPKGCRGRALLVALVDAADDEATEADSVPTLAEVVDQYLGKLKRAEERQVAQYGRLFDQHVRHAIVTLPDGGQVGPLGGLPIDQFTTEVDEAWVEWMQARRWVYRKAKTLPDGTRVKADVRSYSAKTIRNIHGSVMSPAMAFAARKYGKHVPVNPCAGVELPEVNGRSVNLDYVPTGDEIEQWIEIGYEVSELAGDIITIATGTGLRWGELTALRPCDVDLKRDLLHVRQVVKEDAKRRPYIASYGKSDAALRTIRIGRKVRKVLKRRIKGLDLKSLIFRARHGGIYRSTGWHQTHWSKVVAKAVERGIMTQVTPHKLRHAHATTLLAMNVSLDTVSKRLGHKSIVTTSALYSHLEPEADERAANAIDDVMSGKRKKSKNKKGKKPRAAEGEIAA</sequence>
<dbReference type="PROSITE" id="PS51898">
    <property type="entry name" value="TYR_RECOMBINASE"/>
    <property type="match status" value="1"/>
</dbReference>
<name>A0ABP6CGW3_9ACTN</name>
<dbReference type="InterPro" id="IPR002104">
    <property type="entry name" value="Integrase_catalytic"/>
</dbReference>
<dbReference type="PANTHER" id="PTHR30349">
    <property type="entry name" value="PHAGE INTEGRASE-RELATED"/>
    <property type="match status" value="1"/>
</dbReference>
<evidence type="ECO:0000256" key="4">
    <source>
        <dbReference type="SAM" id="MobiDB-lite"/>
    </source>
</evidence>
<proteinExistence type="inferred from homology"/>
<evidence type="ECO:0000259" key="5">
    <source>
        <dbReference type="PROSITE" id="PS51898"/>
    </source>
</evidence>
<evidence type="ECO:0000256" key="2">
    <source>
        <dbReference type="ARBA" id="ARBA00023125"/>
    </source>
</evidence>
<dbReference type="EMBL" id="BAAATD010000009">
    <property type="protein sequence ID" value="GAA2618923.1"/>
    <property type="molecule type" value="Genomic_DNA"/>
</dbReference>
<organism evidence="6 7">
    <name type="scientific">Actinomadura fulvescens</name>
    <dbReference type="NCBI Taxonomy" id="46160"/>
    <lineage>
        <taxon>Bacteria</taxon>
        <taxon>Bacillati</taxon>
        <taxon>Actinomycetota</taxon>
        <taxon>Actinomycetes</taxon>
        <taxon>Streptosporangiales</taxon>
        <taxon>Thermomonosporaceae</taxon>
        <taxon>Actinomadura</taxon>
    </lineage>
</organism>
<dbReference type="Proteomes" id="UP001501509">
    <property type="component" value="Unassembled WGS sequence"/>
</dbReference>
<dbReference type="PANTHER" id="PTHR30349:SF64">
    <property type="entry name" value="PROPHAGE INTEGRASE INTD-RELATED"/>
    <property type="match status" value="1"/>
</dbReference>
<evidence type="ECO:0000313" key="6">
    <source>
        <dbReference type="EMBL" id="GAA2618923.1"/>
    </source>
</evidence>
<dbReference type="InterPro" id="IPR010998">
    <property type="entry name" value="Integrase_recombinase_N"/>
</dbReference>
<keyword evidence="3" id="KW-0233">DNA recombination</keyword>
<evidence type="ECO:0000313" key="7">
    <source>
        <dbReference type="Proteomes" id="UP001501509"/>
    </source>
</evidence>
<accession>A0ABP6CGW3</accession>
<dbReference type="InterPro" id="IPR011010">
    <property type="entry name" value="DNA_brk_join_enz"/>
</dbReference>
<dbReference type="RefSeq" id="WP_344546128.1">
    <property type="nucleotide sequence ID" value="NZ_BAAATD010000009.1"/>
</dbReference>
<dbReference type="Gene3D" id="1.10.443.10">
    <property type="entry name" value="Intergrase catalytic core"/>
    <property type="match status" value="1"/>
</dbReference>
<gene>
    <name evidence="6" type="ORF">GCM10010411_63150</name>
</gene>
<comment type="similarity">
    <text evidence="1">Belongs to the 'phage' integrase family.</text>
</comment>
<feature type="domain" description="Tyr recombinase" evidence="5">
    <location>
        <begin position="229"/>
        <end position="427"/>
    </location>
</feature>
<keyword evidence="7" id="KW-1185">Reference proteome</keyword>
<evidence type="ECO:0000256" key="3">
    <source>
        <dbReference type="ARBA" id="ARBA00023172"/>
    </source>
</evidence>
<feature type="compositionally biased region" description="Basic residues" evidence="4">
    <location>
        <begin position="432"/>
        <end position="445"/>
    </location>
</feature>
<dbReference type="Gene3D" id="1.10.150.130">
    <property type="match status" value="1"/>
</dbReference>
<reference evidence="7" key="1">
    <citation type="journal article" date="2019" name="Int. J. Syst. Evol. Microbiol.">
        <title>The Global Catalogue of Microorganisms (GCM) 10K type strain sequencing project: providing services to taxonomists for standard genome sequencing and annotation.</title>
        <authorList>
            <consortium name="The Broad Institute Genomics Platform"/>
            <consortium name="The Broad Institute Genome Sequencing Center for Infectious Disease"/>
            <person name="Wu L."/>
            <person name="Ma J."/>
        </authorList>
    </citation>
    <scope>NUCLEOTIDE SEQUENCE [LARGE SCALE GENOMIC DNA]</scope>
    <source>
        <strain evidence="7">JCM 6833</strain>
    </source>
</reference>
<dbReference type="SUPFAM" id="SSF56349">
    <property type="entry name" value="DNA breaking-rejoining enzymes"/>
    <property type="match status" value="1"/>
</dbReference>
<dbReference type="CDD" id="cd01189">
    <property type="entry name" value="INT_ICEBs1_C_like"/>
    <property type="match status" value="1"/>
</dbReference>
<protein>
    <recommendedName>
        <fullName evidence="5">Tyr recombinase domain-containing protein</fullName>
    </recommendedName>
</protein>
<keyword evidence="2" id="KW-0238">DNA-binding</keyword>
<dbReference type="InterPro" id="IPR013762">
    <property type="entry name" value="Integrase-like_cat_sf"/>
</dbReference>
<comment type="caution">
    <text evidence="6">The sequence shown here is derived from an EMBL/GenBank/DDBJ whole genome shotgun (WGS) entry which is preliminary data.</text>
</comment>